<reference evidence="2 3" key="1">
    <citation type="submission" date="2016-10" db="EMBL/GenBank/DDBJ databases">
        <title>Comparative genome analysis of multiple Pseudomonas spp. focuses on biocontrol and plant growth promoting traits.</title>
        <authorList>
            <person name="Tao X.-Y."/>
            <person name="Taylor C.G."/>
        </authorList>
    </citation>
    <scope>NUCLEOTIDE SEQUENCE [LARGE SCALE GENOMIC DNA]</scope>
    <source>
        <strain evidence="2 3">37A10</strain>
    </source>
</reference>
<accession>A0A423JMR8</accession>
<sequence>MKVAVCFAFFFIAGIASANSSCEADLNGDGICDPYSVNALEEDSTISRIIINIGGSNKSVSGDFDLGDGGLSAGYLSSDFSLLLDFYTRNTAITKYNFRWDSSRLDWVLYKKSTWVEPGRDEKYSLGGEKAPIEALFPQQFDVQRVECCTLFSQFSGNGQNLKFLSFDDKLVEIRKDFRYVVENLPQDETGKLFYTVDEAGIKVRRNIPQEFVYEMTLIISDDNVGALNDYAYYLSRSQNNVLAALLLREIHKKYPDRVVATLNLADAYWDIGMKSDACPLYKEYANKMTTMGKSTRIPTLVKSRVNCG</sequence>
<feature type="chain" id="PRO_5019433711" description="Tetratricopeptide repeat-containing protein" evidence="1">
    <location>
        <begin position="19"/>
        <end position="309"/>
    </location>
</feature>
<dbReference type="EMBL" id="MOBQ01000056">
    <property type="protein sequence ID" value="RON38974.1"/>
    <property type="molecule type" value="Genomic_DNA"/>
</dbReference>
<evidence type="ECO:0000313" key="2">
    <source>
        <dbReference type="EMBL" id="RON38974.1"/>
    </source>
</evidence>
<dbReference type="SUPFAM" id="SSF48452">
    <property type="entry name" value="TPR-like"/>
    <property type="match status" value="1"/>
</dbReference>
<evidence type="ECO:0008006" key="4">
    <source>
        <dbReference type="Google" id="ProtNLM"/>
    </source>
</evidence>
<proteinExistence type="predicted"/>
<feature type="signal peptide" evidence="1">
    <location>
        <begin position="1"/>
        <end position="18"/>
    </location>
</feature>
<comment type="caution">
    <text evidence="2">The sequence shown here is derived from an EMBL/GenBank/DDBJ whole genome shotgun (WGS) entry which is preliminary data.</text>
</comment>
<dbReference type="InterPro" id="IPR011990">
    <property type="entry name" value="TPR-like_helical_dom_sf"/>
</dbReference>
<gene>
    <name evidence="2" type="ORF">BK666_29335</name>
</gene>
<keyword evidence="1" id="KW-0732">Signal</keyword>
<organism evidence="2 3">
    <name type="scientific">Pseudomonas frederiksbergensis</name>
    <dbReference type="NCBI Taxonomy" id="104087"/>
    <lineage>
        <taxon>Bacteria</taxon>
        <taxon>Pseudomonadati</taxon>
        <taxon>Pseudomonadota</taxon>
        <taxon>Gammaproteobacteria</taxon>
        <taxon>Pseudomonadales</taxon>
        <taxon>Pseudomonadaceae</taxon>
        <taxon>Pseudomonas</taxon>
    </lineage>
</organism>
<protein>
    <recommendedName>
        <fullName evidence="4">Tetratricopeptide repeat-containing protein</fullName>
    </recommendedName>
</protein>
<name>A0A423JMR8_9PSED</name>
<dbReference type="AlphaFoldDB" id="A0A423JMR8"/>
<evidence type="ECO:0000256" key="1">
    <source>
        <dbReference type="SAM" id="SignalP"/>
    </source>
</evidence>
<evidence type="ECO:0000313" key="3">
    <source>
        <dbReference type="Proteomes" id="UP000285349"/>
    </source>
</evidence>
<dbReference type="Proteomes" id="UP000285349">
    <property type="component" value="Unassembled WGS sequence"/>
</dbReference>